<keyword evidence="6" id="KW-1185">Reference proteome</keyword>
<sequence>MKKAISSVLSLILGIGLLAGCSSNDTASSQNDTKASKQVELKIFIGQPRFKKQYETYFDQFVKKEKQDKNIDVKIKLELPNVNQASQLLKTRLASGDSPDIFSLHAINDIPLFNKAGYLEDLSKEPFVDKIYDTVKPAVTTTDGKVVAVPLETLQWGYLYNKKIFNDLGLKLPQTMTEMKETIKVLKQHNVTPFLLTYKDAYIPQLFLPLTVGGDSSTTTPDFIKEMNAGKGSFKEVKDLFNIMDLVNANGTTRAFENGQDQGASDFANGKAAMWVQGPWMADSIVSANKDFEFGVAPLPINDDPKATLLNLSTSTSLAVSKMSKNKAIAKDLINYILDDKDSSNFYKSLGFNAVSKVHTFEPYPWLKESSEYVSQGKAYQDPAIPSAVKDESQKLFQSYLAGDASKADVIKGLDRAWDTFNKNNK</sequence>
<reference evidence="5 6" key="1">
    <citation type="submission" date="2017-11" db="EMBL/GenBank/DDBJ databases">
        <title>Comparitive Functional Genomics of Dry Heat Resistant strains isolated from the Viking Spacecraft.</title>
        <authorList>
            <person name="Seuylemezian A."/>
            <person name="Cooper K."/>
            <person name="Vaishampayan P."/>
        </authorList>
    </citation>
    <scope>NUCLEOTIDE SEQUENCE [LARGE SCALE GENOMIC DNA]</scope>
    <source>
        <strain evidence="5 6">V32-6</strain>
    </source>
</reference>
<dbReference type="Gene3D" id="3.40.190.10">
    <property type="entry name" value="Periplasmic binding protein-like II"/>
    <property type="match status" value="2"/>
</dbReference>
<dbReference type="RefSeq" id="WP_101649571.1">
    <property type="nucleotide sequence ID" value="NZ_PGVE01000071.1"/>
</dbReference>
<comment type="similarity">
    <text evidence="1">Belongs to the bacterial solute-binding protein 1 family.</text>
</comment>
<dbReference type="AlphaFoldDB" id="A0A2N5HAI8"/>
<dbReference type="OrthoDB" id="9798191at2"/>
<feature type="chain" id="PRO_5038390738" evidence="4">
    <location>
        <begin position="20"/>
        <end position="426"/>
    </location>
</feature>
<evidence type="ECO:0000256" key="1">
    <source>
        <dbReference type="ARBA" id="ARBA00008520"/>
    </source>
</evidence>
<protein>
    <submittedName>
        <fullName evidence="5">Sugar ABC transporter substrate-binding protein</fullName>
    </submittedName>
</protein>
<dbReference type="SUPFAM" id="SSF53850">
    <property type="entry name" value="Periplasmic binding protein-like II"/>
    <property type="match status" value="1"/>
</dbReference>
<evidence type="ECO:0000313" key="6">
    <source>
        <dbReference type="Proteomes" id="UP000234950"/>
    </source>
</evidence>
<keyword evidence="3 4" id="KW-0732">Signal</keyword>
<dbReference type="EMBL" id="PGVE01000071">
    <property type="protein sequence ID" value="PLS02518.1"/>
    <property type="molecule type" value="Genomic_DNA"/>
</dbReference>
<dbReference type="InterPro" id="IPR006059">
    <property type="entry name" value="SBP"/>
</dbReference>
<evidence type="ECO:0000256" key="4">
    <source>
        <dbReference type="SAM" id="SignalP"/>
    </source>
</evidence>
<accession>A0A2N5HAI8</accession>
<feature type="signal peptide" evidence="4">
    <location>
        <begin position="1"/>
        <end position="19"/>
    </location>
</feature>
<dbReference type="GO" id="GO:0042956">
    <property type="term" value="P:maltodextrin transmembrane transport"/>
    <property type="evidence" value="ECO:0007669"/>
    <property type="project" value="TreeGrafter"/>
</dbReference>
<proteinExistence type="inferred from homology"/>
<dbReference type="Pfam" id="PF01547">
    <property type="entry name" value="SBP_bac_1"/>
    <property type="match status" value="1"/>
</dbReference>
<gene>
    <name evidence="5" type="ORF">CVD27_19485</name>
</gene>
<dbReference type="GO" id="GO:0015768">
    <property type="term" value="P:maltose transport"/>
    <property type="evidence" value="ECO:0007669"/>
    <property type="project" value="TreeGrafter"/>
</dbReference>
<dbReference type="PANTHER" id="PTHR30061:SF50">
    <property type="entry name" value="MALTOSE_MALTODEXTRIN-BINDING PERIPLASMIC PROTEIN"/>
    <property type="match status" value="1"/>
</dbReference>
<evidence type="ECO:0000256" key="2">
    <source>
        <dbReference type="ARBA" id="ARBA00022448"/>
    </source>
</evidence>
<dbReference type="PROSITE" id="PS51257">
    <property type="entry name" value="PROKAR_LIPOPROTEIN"/>
    <property type="match status" value="1"/>
</dbReference>
<dbReference type="GO" id="GO:1901982">
    <property type="term" value="F:maltose binding"/>
    <property type="evidence" value="ECO:0007669"/>
    <property type="project" value="TreeGrafter"/>
</dbReference>
<dbReference type="PANTHER" id="PTHR30061">
    <property type="entry name" value="MALTOSE-BINDING PERIPLASMIC PROTEIN"/>
    <property type="match status" value="1"/>
</dbReference>
<name>A0A2N5HAI8_9BACI</name>
<dbReference type="GO" id="GO:0055052">
    <property type="term" value="C:ATP-binding cassette (ABC) transporter complex, substrate-binding subunit-containing"/>
    <property type="evidence" value="ECO:0007669"/>
    <property type="project" value="TreeGrafter"/>
</dbReference>
<organism evidence="5 6">
    <name type="scientific">Neobacillus cucumis</name>
    <dbReference type="NCBI Taxonomy" id="1740721"/>
    <lineage>
        <taxon>Bacteria</taxon>
        <taxon>Bacillati</taxon>
        <taxon>Bacillota</taxon>
        <taxon>Bacilli</taxon>
        <taxon>Bacillales</taxon>
        <taxon>Bacillaceae</taxon>
        <taxon>Neobacillus</taxon>
    </lineage>
</organism>
<keyword evidence="2" id="KW-0813">Transport</keyword>
<comment type="caution">
    <text evidence="5">The sequence shown here is derived from an EMBL/GenBank/DDBJ whole genome shotgun (WGS) entry which is preliminary data.</text>
</comment>
<evidence type="ECO:0000313" key="5">
    <source>
        <dbReference type="EMBL" id="PLS02518.1"/>
    </source>
</evidence>
<evidence type="ECO:0000256" key="3">
    <source>
        <dbReference type="ARBA" id="ARBA00022729"/>
    </source>
</evidence>
<dbReference type="Proteomes" id="UP000234950">
    <property type="component" value="Unassembled WGS sequence"/>
</dbReference>